<dbReference type="EMBL" id="NHSF01000054">
    <property type="protein sequence ID" value="MBK5930560.1"/>
    <property type="molecule type" value="Genomic_DNA"/>
</dbReference>
<organism evidence="1 2">
    <name type="scientific">Halochromatium salexigens</name>
    <name type="common">Chromatium salexigens</name>
    <dbReference type="NCBI Taxonomy" id="49447"/>
    <lineage>
        <taxon>Bacteria</taxon>
        <taxon>Pseudomonadati</taxon>
        <taxon>Pseudomonadota</taxon>
        <taxon>Gammaproteobacteria</taxon>
        <taxon>Chromatiales</taxon>
        <taxon>Chromatiaceae</taxon>
        <taxon>Halochromatium</taxon>
    </lineage>
</organism>
<dbReference type="InterPro" id="IPR042099">
    <property type="entry name" value="ANL_N_sf"/>
</dbReference>
<gene>
    <name evidence="1" type="ORF">CCR82_08510</name>
</gene>
<reference evidence="1" key="1">
    <citation type="submission" date="2017-05" db="EMBL/GenBank/DDBJ databases">
        <authorList>
            <person name="Imhoff J.F."/>
            <person name="Rahn T."/>
            <person name="Kuenzel S."/>
            <person name="Neulinger S.C."/>
        </authorList>
    </citation>
    <scope>NUCLEOTIDE SEQUENCE</scope>
    <source>
        <strain evidence="1">DSM 4395</strain>
    </source>
</reference>
<keyword evidence="2" id="KW-1185">Reference proteome</keyword>
<protein>
    <submittedName>
        <fullName evidence="1">CoA ligase</fullName>
    </submittedName>
</protein>
<dbReference type="GO" id="GO:0016874">
    <property type="term" value="F:ligase activity"/>
    <property type="evidence" value="ECO:0007669"/>
    <property type="project" value="UniProtKB-KW"/>
</dbReference>
<proteinExistence type="predicted"/>
<evidence type="ECO:0000313" key="1">
    <source>
        <dbReference type="EMBL" id="MBK5930560.1"/>
    </source>
</evidence>
<comment type="caution">
    <text evidence="1">The sequence shown here is derived from an EMBL/GenBank/DDBJ whole genome shotgun (WGS) entry which is preliminary data.</text>
</comment>
<dbReference type="InterPro" id="IPR053158">
    <property type="entry name" value="CapK_Type1_Caps_Biosynth"/>
</dbReference>
<sequence>MSARRPDPMRLSELAARHLLLPLHERLRGRDTLAQWRALRAQDHQSPASLDAVRLAKLRRLIAHCQQHVPYYQRVFAEGGALNPAELQFADLARLPILERAALRERGAELKAQGWDDRLIRYSTGGSTGEPLVFYTDKHRESCLNAQKLRGRAWFGVLPGDRQVDFWGSPIELSRQSRLRRLKDRWLLNQVVLSASNLSLERIDGYLAYLDHFQPRLIYGYPTVIYRIASRILETGKARRPWSPKLIACTSEMLWPHMRAVIAQVFECPIANEYGSRDGGMIAHECPEGHLHLFAEHVVVEVDQPDAEGVGDLLVTNLDGFGMPFIRYRIGDRGALTEAPCPCGLPLPRLRELQGRANDFLIGRDGRMIHSSTANYVLREIPALRQYQLRQRADRHFDLYMVLHRPLTDDERTRIRSELQQVIDEPLEVNLIEQEHIAPEPSGKYRWVISEARS</sequence>
<dbReference type="SUPFAM" id="SSF56801">
    <property type="entry name" value="Acetyl-CoA synthetase-like"/>
    <property type="match status" value="1"/>
</dbReference>
<reference evidence="1" key="2">
    <citation type="journal article" date="2020" name="Microorganisms">
        <title>Osmotic Adaptation and Compatible Solute Biosynthesis of Phototrophic Bacteria as Revealed from Genome Analyses.</title>
        <authorList>
            <person name="Imhoff J.F."/>
            <person name="Rahn T."/>
            <person name="Kunzel S."/>
            <person name="Keller A."/>
            <person name="Neulinger S.C."/>
        </authorList>
    </citation>
    <scope>NUCLEOTIDE SEQUENCE</scope>
    <source>
        <strain evidence="1">DSM 4395</strain>
    </source>
</reference>
<dbReference type="Proteomes" id="UP001296967">
    <property type="component" value="Unassembled WGS sequence"/>
</dbReference>
<keyword evidence="1" id="KW-0436">Ligase</keyword>
<name>A0AAJ0UGR9_HALSE</name>
<dbReference type="PANTHER" id="PTHR36932">
    <property type="entry name" value="CAPSULAR POLYSACCHARIDE BIOSYNTHESIS PROTEIN"/>
    <property type="match status" value="1"/>
</dbReference>
<evidence type="ECO:0000313" key="2">
    <source>
        <dbReference type="Proteomes" id="UP001296967"/>
    </source>
</evidence>
<dbReference type="PANTHER" id="PTHR36932:SF1">
    <property type="entry name" value="CAPSULAR POLYSACCHARIDE BIOSYNTHESIS PROTEIN"/>
    <property type="match status" value="1"/>
</dbReference>
<dbReference type="AlphaFoldDB" id="A0AAJ0UGR9"/>
<accession>A0AAJ0UGR9</accession>
<dbReference type="Gene3D" id="3.40.50.12780">
    <property type="entry name" value="N-terminal domain of ligase-like"/>
    <property type="match status" value="1"/>
</dbReference>